<proteinExistence type="predicted"/>
<dbReference type="InterPro" id="IPR001245">
    <property type="entry name" value="Ser-Thr/Tyr_kinase_cat_dom"/>
</dbReference>
<dbReference type="InterPro" id="IPR000719">
    <property type="entry name" value="Prot_kinase_dom"/>
</dbReference>
<dbReference type="InterPro" id="IPR011009">
    <property type="entry name" value="Kinase-like_dom_sf"/>
</dbReference>
<protein>
    <submittedName>
        <fullName evidence="3">Kinase-like domain-containing protein</fullName>
    </submittedName>
</protein>
<dbReference type="EMBL" id="QKWP01000753">
    <property type="protein sequence ID" value="RIB15323.1"/>
    <property type="molecule type" value="Genomic_DNA"/>
</dbReference>
<dbReference type="PROSITE" id="PS50011">
    <property type="entry name" value="PROTEIN_KINASE_DOM"/>
    <property type="match status" value="1"/>
</dbReference>
<evidence type="ECO:0000313" key="4">
    <source>
        <dbReference type="Proteomes" id="UP000266673"/>
    </source>
</evidence>
<evidence type="ECO:0000313" key="3">
    <source>
        <dbReference type="EMBL" id="RIB15323.1"/>
    </source>
</evidence>
<dbReference type="OrthoDB" id="2406365at2759"/>
<gene>
    <name evidence="3" type="ORF">C2G38_2018128</name>
</gene>
<dbReference type="PANTHER" id="PTHR44329">
    <property type="entry name" value="SERINE/THREONINE-PROTEIN KINASE TNNI3K-RELATED"/>
    <property type="match status" value="1"/>
</dbReference>
<keyword evidence="3" id="KW-0808">Transferase</keyword>
<dbReference type="GO" id="GO:0005524">
    <property type="term" value="F:ATP binding"/>
    <property type="evidence" value="ECO:0007669"/>
    <property type="project" value="InterPro"/>
</dbReference>
<evidence type="ECO:0000259" key="2">
    <source>
        <dbReference type="PROSITE" id="PS50011"/>
    </source>
</evidence>
<feature type="compositionally biased region" description="Polar residues" evidence="1">
    <location>
        <begin position="263"/>
        <end position="279"/>
    </location>
</feature>
<accession>A0A397V5V1</accession>
<dbReference type="AlphaFoldDB" id="A0A397V5V1"/>
<dbReference type="Gene3D" id="1.10.510.10">
    <property type="entry name" value="Transferase(Phosphotransferase) domain 1"/>
    <property type="match status" value="1"/>
</dbReference>
<organism evidence="3 4">
    <name type="scientific">Gigaspora rosea</name>
    <dbReference type="NCBI Taxonomy" id="44941"/>
    <lineage>
        <taxon>Eukaryota</taxon>
        <taxon>Fungi</taxon>
        <taxon>Fungi incertae sedis</taxon>
        <taxon>Mucoromycota</taxon>
        <taxon>Glomeromycotina</taxon>
        <taxon>Glomeromycetes</taxon>
        <taxon>Diversisporales</taxon>
        <taxon>Gigasporaceae</taxon>
        <taxon>Gigaspora</taxon>
    </lineage>
</organism>
<dbReference type="Pfam" id="PF07714">
    <property type="entry name" value="PK_Tyr_Ser-Thr"/>
    <property type="match status" value="1"/>
</dbReference>
<reference evidence="3 4" key="1">
    <citation type="submission" date="2018-06" db="EMBL/GenBank/DDBJ databases">
        <title>Comparative genomics reveals the genomic features of Rhizophagus irregularis, R. cerebriforme, R. diaphanum and Gigaspora rosea, and their symbiotic lifestyle signature.</title>
        <authorList>
            <person name="Morin E."/>
            <person name="San Clemente H."/>
            <person name="Chen E.C.H."/>
            <person name="De La Providencia I."/>
            <person name="Hainaut M."/>
            <person name="Kuo A."/>
            <person name="Kohler A."/>
            <person name="Murat C."/>
            <person name="Tang N."/>
            <person name="Roy S."/>
            <person name="Loubradou J."/>
            <person name="Henrissat B."/>
            <person name="Grigoriev I.V."/>
            <person name="Corradi N."/>
            <person name="Roux C."/>
            <person name="Martin F.M."/>
        </authorList>
    </citation>
    <scope>NUCLEOTIDE SEQUENCE [LARGE SCALE GENOMIC DNA]</scope>
    <source>
        <strain evidence="3 4">DAOM 194757</strain>
    </source>
</reference>
<evidence type="ECO:0000256" key="1">
    <source>
        <dbReference type="SAM" id="MobiDB-lite"/>
    </source>
</evidence>
<dbReference type="SUPFAM" id="SSF56112">
    <property type="entry name" value="Protein kinase-like (PK-like)"/>
    <property type="match status" value="1"/>
</dbReference>
<feature type="compositionally biased region" description="Basic and acidic residues" evidence="1">
    <location>
        <begin position="282"/>
        <end position="291"/>
    </location>
</feature>
<sequence>MQYAQSDLRLYLQHTDTSSWKDKLRILKQIASGLEELHKRDLVHGNLHSGNIMNIEQSHFVIGDVGLSGPASEPAFSDGIYGVLPYVAPELLMGLDYSDKSDIFSFSMIMWELCSGTKPFCNTAHNLELAKDLCEGNRPQIPAETPQLYSDLMKKCWDSDPGNRPDVADILDTVHHWLVNDSLDVFSRKDGLAPAHNSVSTIRTHPDAVYYSRLLDYPELRGSTRRRQYLSLNIPRSVSEGSSNDLSQQPTQPSQDNPKHLLSSGNISNSKSFRNTYNHPPTHKDTRELSRDAQGYESGRPEIVNSKMNHRVMIPRVKPGVISVFIPDDDIETLQKYWAMDSMNFNLNNLKKNQVANTL</sequence>
<feature type="region of interest" description="Disordered" evidence="1">
    <location>
        <begin position="235"/>
        <end position="301"/>
    </location>
</feature>
<name>A0A397V5V1_9GLOM</name>
<dbReference type="GO" id="GO:0004674">
    <property type="term" value="F:protein serine/threonine kinase activity"/>
    <property type="evidence" value="ECO:0007669"/>
    <property type="project" value="TreeGrafter"/>
</dbReference>
<dbReference type="STRING" id="44941.A0A397V5V1"/>
<keyword evidence="3" id="KW-0418">Kinase</keyword>
<comment type="caution">
    <text evidence="3">The sequence shown here is derived from an EMBL/GenBank/DDBJ whole genome shotgun (WGS) entry which is preliminary data.</text>
</comment>
<keyword evidence="4" id="KW-1185">Reference proteome</keyword>
<feature type="domain" description="Protein kinase" evidence="2">
    <location>
        <begin position="1"/>
        <end position="178"/>
    </location>
</feature>
<feature type="compositionally biased region" description="Polar residues" evidence="1">
    <location>
        <begin position="235"/>
        <end position="256"/>
    </location>
</feature>
<dbReference type="InterPro" id="IPR051681">
    <property type="entry name" value="Ser/Thr_Kinases-Pseudokinases"/>
</dbReference>
<dbReference type="Proteomes" id="UP000266673">
    <property type="component" value="Unassembled WGS sequence"/>
</dbReference>